<dbReference type="EMBL" id="BBZA01000194">
    <property type="protein sequence ID" value="GAP63801.1"/>
    <property type="molecule type" value="Genomic_DNA"/>
</dbReference>
<dbReference type="OrthoDB" id="9802991at2"/>
<dbReference type="PROSITE" id="PS00380">
    <property type="entry name" value="RHODANESE_1"/>
    <property type="match status" value="1"/>
</dbReference>
<accession>A0A0M8K9T7</accession>
<dbReference type="Proteomes" id="UP000050502">
    <property type="component" value="Unassembled WGS sequence"/>
</dbReference>
<evidence type="ECO:0000259" key="1">
    <source>
        <dbReference type="PROSITE" id="PS50206"/>
    </source>
</evidence>
<reference evidence="2 4" key="1">
    <citation type="journal article" date="2015" name="Genome Announc.">
        <title>Draft Genome Sequence of a Heterotrophic Facultative Anaerobic Thermophilic Bacterium, Ardenticatena maritima Strain 110ST.</title>
        <authorList>
            <person name="Kawaichi S."/>
            <person name="Yoshida T."/>
            <person name="Sako Y."/>
            <person name="Nakamura R."/>
        </authorList>
    </citation>
    <scope>NUCLEOTIDE SEQUENCE [LARGE SCALE GENOMIC DNA]</scope>
    <source>
        <strain evidence="2 4">110S</strain>
    </source>
</reference>
<dbReference type="SMART" id="SM00450">
    <property type="entry name" value="RHOD"/>
    <property type="match status" value="2"/>
</dbReference>
<sequence>MSEAPKALNAEILLNYQRQGTILVDLRSSAEFVEAHIPGAINIPATDASAFPMMMVLLHPHAPVAFVHDDAVEAEEIAQAVHKMRRNPVVGWLDTPLRRWNHPEIALEPFPTLELYEFIEVVRTQREDEADTISILDVREEAEARLSGIVLGSRLIPLRELHQRIGELPAHAHHITVCMSGERAVTGASMLRAHNLDAAALYPGGVPHLPFDLREAI</sequence>
<proteinExistence type="predicted"/>
<dbReference type="Proteomes" id="UP000037784">
    <property type="component" value="Unassembled WGS sequence"/>
</dbReference>
<evidence type="ECO:0000313" key="5">
    <source>
        <dbReference type="Proteomes" id="UP000050502"/>
    </source>
</evidence>
<name>A0A0M8K9T7_9CHLR</name>
<organism evidence="2 4">
    <name type="scientific">Ardenticatena maritima</name>
    <dbReference type="NCBI Taxonomy" id="872965"/>
    <lineage>
        <taxon>Bacteria</taxon>
        <taxon>Bacillati</taxon>
        <taxon>Chloroflexota</taxon>
        <taxon>Ardenticatenia</taxon>
        <taxon>Ardenticatenales</taxon>
        <taxon>Ardenticatenaceae</taxon>
        <taxon>Ardenticatena</taxon>
    </lineage>
</organism>
<gene>
    <name evidence="2" type="ORF">ARMA_2224</name>
    <name evidence="3" type="ORF">SE16_00575</name>
</gene>
<dbReference type="InterPro" id="IPR001307">
    <property type="entry name" value="Thiosulphate_STrfase_CS"/>
</dbReference>
<dbReference type="AlphaFoldDB" id="A0A0M8K9T7"/>
<dbReference type="PANTHER" id="PTHR43031:SF16">
    <property type="entry name" value="OXIDOREDUCTASE"/>
    <property type="match status" value="1"/>
</dbReference>
<dbReference type="Gene3D" id="3.40.250.10">
    <property type="entry name" value="Rhodanese-like domain"/>
    <property type="match status" value="2"/>
</dbReference>
<feature type="domain" description="Rhodanese" evidence="1">
    <location>
        <begin position="129"/>
        <end position="215"/>
    </location>
</feature>
<dbReference type="InterPro" id="IPR036873">
    <property type="entry name" value="Rhodanese-like_dom_sf"/>
</dbReference>
<evidence type="ECO:0000313" key="2">
    <source>
        <dbReference type="EMBL" id="GAP63801.1"/>
    </source>
</evidence>
<dbReference type="CDD" id="cd00158">
    <property type="entry name" value="RHOD"/>
    <property type="match status" value="2"/>
</dbReference>
<dbReference type="SUPFAM" id="SSF52821">
    <property type="entry name" value="Rhodanese/Cell cycle control phosphatase"/>
    <property type="match status" value="2"/>
</dbReference>
<dbReference type="GO" id="GO:0004792">
    <property type="term" value="F:thiosulfate-cyanide sulfurtransferase activity"/>
    <property type="evidence" value="ECO:0007669"/>
    <property type="project" value="InterPro"/>
</dbReference>
<dbReference type="EMBL" id="LGKN01000003">
    <property type="protein sequence ID" value="KPL89077.1"/>
    <property type="molecule type" value="Genomic_DNA"/>
</dbReference>
<reference evidence="4" key="3">
    <citation type="submission" date="2015-08" db="EMBL/GenBank/DDBJ databases">
        <title>Draft Genome Sequence of a Heterotrophic Facultative Anaerobic Bacterium Ardenticatena maritima Strain 110S.</title>
        <authorList>
            <person name="Kawaichi S."/>
            <person name="Yoshida T."/>
            <person name="Sako Y."/>
            <person name="Nakamura R."/>
        </authorList>
    </citation>
    <scope>NUCLEOTIDE SEQUENCE [LARGE SCALE GENOMIC DNA]</scope>
    <source>
        <strain evidence="4">110S</strain>
    </source>
</reference>
<dbReference type="InParanoid" id="A0A0M8K9T7"/>
<dbReference type="PROSITE" id="PS50206">
    <property type="entry name" value="RHODANESE_3"/>
    <property type="match status" value="2"/>
</dbReference>
<keyword evidence="4" id="KW-1185">Reference proteome</keyword>
<dbReference type="InterPro" id="IPR001763">
    <property type="entry name" value="Rhodanese-like_dom"/>
</dbReference>
<dbReference type="STRING" id="872965.SE16_00575"/>
<dbReference type="Pfam" id="PF00581">
    <property type="entry name" value="Rhodanese"/>
    <property type="match status" value="2"/>
</dbReference>
<protein>
    <recommendedName>
        <fullName evidence="1">Rhodanese domain-containing protein</fullName>
    </recommendedName>
</protein>
<dbReference type="PANTHER" id="PTHR43031">
    <property type="entry name" value="FAD-DEPENDENT OXIDOREDUCTASE"/>
    <property type="match status" value="1"/>
</dbReference>
<dbReference type="RefSeq" id="WP_054493592.1">
    <property type="nucleotide sequence ID" value="NZ_BBZA01000194.1"/>
</dbReference>
<evidence type="ECO:0000313" key="4">
    <source>
        <dbReference type="Proteomes" id="UP000037784"/>
    </source>
</evidence>
<evidence type="ECO:0000313" key="3">
    <source>
        <dbReference type="EMBL" id="KPL89077.1"/>
    </source>
</evidence>
<reference evidence="3 5" key="2">
    <citation type="submission" date="2015-07" db="EMBL/GenBank/DDBJ databases">
        <title>Whole genome sequence of Ardenticatena maritima DSM 23922.</title>
        <authorList>
            <person name="Hemp J."/>
            <person name="Ward L.M."/>
            <person name="Pace L.A."/>
            <person name="Fischer W.W."/>
        </authorList>
    </citation>
    <scope>NUCLEOTIDE SEQUENCE [LARGE SCALE GENOMIC DNA]</scope>
    <source>
        <strain evidence="3 5">110S</strain>
    </source>
</reference>
<comment type="caution">
    <text evidence="2">The sequence shown here is derived from an EMBL/GenBank/DDBJ whole genome shotgun (WGS) entry which is preliminary data.</text>
</comment>
<feature type="domain" description="Rhodanese" evidence="1">
    <location>
        <begin position="17"/>
        <end position="101"/>
    </location>
</feature>
<dbReference type="InterPro" id="IPR050229">
    <property type="entry name" value="GlpE_sulfurtransferase"/>
</dbReference>